<feature type="transmembrane region" description="Helical" evidence="1">
    <location>
        <begin position="30"/>
        <end position="50"/>
    </location>
</feature>
<keyword evidence="1" id="KW-0812">Transmembrane</keyword>
<gene>
    <name evidence="2" type="ORF">K1Y79_25020</name>
</gene>
<comment type="caution">
    <text evidence="2">The sequence shown here is derived from an EMBL/GenBank/DDBJ whole genome shotgun (WGS) entry which is preliminary data.</text>
</comment>
<dbReference type="EMBL" id="JAICCF010000005">
    <property type="protein sequence ID" value="MBW8687624.1"/>
    <property type="molecule type" value="Genomic_DNA"/>
</dbReference>
<evidence type="ECO:0000256" key="1">
    <source>
        <dbReference type="SAM" id="Phobius"/>
    </source>
</evidence>
<protein>
    <submittedName>
        <fullName evidence="2">Uncharacterized protein</fullName>
    </submittedName>
</protein>
<sequence length="135" mass="15464">MRTIILAMIPPVLAFVILDYVKLEGPNAFNSYAISAETFILMIYCAIFFYQLLRDDELVRQSVFINSLPDFWYNSGIFVYHCGYFLFSLAYNLMNFGYQGVKGSTRLTLAVTFIAGIIQLILLYIGLTKVKKIRS</sequence>
<evidence type="ECO:0000313" key="2">
    <source>
        <dbReference type="EMBL" id="MBW8687624.1"/>
    </source>
</evidence>
<dbReference type="Proteomes" id="UP000812961">
    <property type="component" value="Unassembled WGS sequence"/>
</dbReference>
<keyword evidence="1" id="KW-0472">Membrane</keyword>
<feature type="transmembrane region" description="Helical" evidence="1">
    <location>
        <begin position="71"/>
        <end position="94"/>
    </location>
</feature>
<organism evidence="2 3">
    <name type="scientific">Chitinophaga rhizophila</name>
    <dbReference type="NCBI Taxonomy" id="2866212"/>
    <lineage>
        <taxon>Bacteria</taxon>
        <taxon>Pseudomonadati</taxon>
        <taxon>Bacteroidota</taxon>
        <taxon>Chitinophagia</taxon>
        <taxon>Chitinophagales</taxon>
        <taxon>Chitinophagaceae</taxon>
        <taxon>Chitinophaga</taxon>
    </lineage>
</organism>
<proteinExistence type="predicted"/>
<dbReference type="RefSeq" id="WP_220252953.1">
    <property type="nucleotide sequence ID" value="NZ_JAICCF010000005.1"/>
</dbReference>
<evidence type="ECO:0000313" key="3">
    <source>
        <dbReference type="Proteomes" id="UP000812961"/>
    </source>
</evidence>
<keyword evidence="1" id="KW-1133">Transmembrane helix</keyword>
<accession>A0ABS7GIV6</accession>
<reference evidence="2 3" key="1">
    <citation type="submission" date="2021-08" db="EMBL/GenBank/DDBJ databases">
        <title>The genome sequence of Chitinophaga sp. B61.</title>
        <authorList>
            <person name="Zhang X."/>
        </authorList>
    </citation>
    <scope>NUCLEOTIDE SEQUENCE [LARGE SCALE GENOMIC DNA]</scope>
    <source>
        <strain evidence="2 3">B61</strain>
    </source>
</reference>
<keyword evidence="3" id="KW-1185">Reference proteome</keyword>
<feature type="transmembrane region" description="Helical" evidence="1">
    <location>
        <begin position="106"/>
        <end position="127"/>
    </location>
</feature>
<name>A0ABS7GIV6_9BACT</name>